<dbReference type="EMBL" id="JBHMAG010000016">
    <property type="protein sequence ID" value="MFB9754575.1"/>
    <property type="molecule type" value="Genomic_DNA"/>
</dbReference>
<dbReference type="Proteomes" id="UP001589619">
    <property type="component" value="Unassembled WGS sequence"/>
</dbReference>
<keyword evidence="3" id="KW-1185">Reference proteome</keyword>
<evidence type="ECO:0000259" key="1">
    <source>
        <dbReference type="Pfam" id="PF20862"/>
    </source>
</evidence>
<gene>
    <name evidence="2" type="ORF">ACFFNY_23655</name>
</gene>
<dbReference type="InterPro" id="IPR049293">
    <property type="entry name" value="DUF6843"/>
</dbReference>
<sequence length="170" mass="18760">MSKTRRRWPKFAYAAAAFAAAGLLFMGMTVSRYPLHVYIVPEGFVGEVVVTFDQPDSPPLPYRKRTYTYNIPATGELGTSSPMKSGTVELYSRDATGNLTRVGVYEPMLHGMVTSSSESVASDGSRVVSPTVVRFFAGTAEQYEQFLTEKEAGKSSHFSAISFCKFKRKK</sequence>
<evidence type="ECO:0000313" key="3">
    <source>
        <dbReference type="Proteomes" id="UP001589619"/>
    </source>
</evidence>
<accession>A0ABV5W1X7</accession>
<proteinExistence type="predicted"/>
<dbReference type="RefSeq" id="WP_344909169.1">
    <property type="nucleotide sequence ID" value="NZ_BAAAYO010000008.1"/>
</dbReference>
<organism evidence="2 3">
    <name type="scientific">Paenibacillus hodogayensis</name>
    <dbReference type="NCBI Taxonomy" id="279208"/>
    <lineage>
        <taxon>Bacteria</taxon>
        <taxon>Bacillati</taxon>
        <taxon>Bacillota</taxon>
        <taxon>Bacilli</taxon>
        <taxon>Bacillales</taxon>
        <taxon>Paenibacillaceae</taxon>
        <taxon>Paenibacillus</taxon>
    </lineage>
</organism>
<comment type="caution">
    <text evidence="2">The sequence shown here is derived from an EMBL/GenBank/DDBJ whole genome shotgun (WGS) entry which is preliminary data.</text>
</comment>
<dbReference type="Pfam" id="PF20862">
    <property type="entry name" value="DUF6843"/>
    <property type="match status" value="1"/>
</dbReference>
<protein>
    <submittedName>
        <fullName evidence="2">DUF6843 domain-containing protein</fullName>
    </submittedName>
</protein>
<evidence type="ECO:0000313" key="2">
    <source>
        <dbReference type="EMBL" id="MFB9754575.1"/>
    </source>
</evidence>
<reference evidence="2 3" key="1">
    <citation type="submission" date="2024-09" db="EMBL/GenBank/DDBJ databases">
        <authorList>
            <person name="Sun Q."/>
            <person name="Mori K."/>
        </authorList>
    </citation>
    <scope>NUCLEOTIDE SEQUENCE [LARGE SCALE GENOMIC DNA]</scope>
    <source>
        <strain evidence="2 3">JCM 12520</strain>
    </source>
</reference>
<feature type="domain" description="DUF6843" evidence="1">
    <location>
        <begin position="36"/>
        <end position="114"/>
    </location>
</feature>
<name>A0ABV5W1X7_9BACL</name>